<sequence length="276" mass="31023">IISCFPHIVNLACKAVLSAITNINFAKDNAANFVPGGPPPDDFLAAVNRDPIATVRTVGRVIRASSIRRQYFSAILSALKQKDLQLLRDVDVRWSSTLLMIECAILLCAVCAVAFAAPLTNKYQLNSAEWNALEIFKKILAATYQLTENNLILLLQVPHAFQQKLSAEKTPTLCHAIPAFEAMKRVWTAQKDANYNTTDIIKSSLNKLSFYKHRTTIVPAYTLAMSTSSFLLNSRIVINPTMKLMWFSRFAPHQVQWAKDLFLHEVCNLWLSQNQI</sequence>
<evidence type="ECO:0000313" key="1">
    <source>
        <dbReference type="EMBL" id="KAH7904017.1"/>
    </source>
</evidence>
<dbReference type="Proteomes" id="UP000790377">
    <property type="component" value="Unassembled WGS sequence"/>
</dbReference>
<keyword evidence="2" id="KW-1185">Reference proteome</keyword>
<comment type="caution">
    <text evidence="1">The sequence shown here is derived from an EMBL/GenBank/DDBJ whole genome shotgun (WGS) entry which is preliminary data.</text>
</comment>
<feature type="non-terminal residue" evidence="1">
    <location>
        <position position="1"/>
    </location>
</feature>
<reference evidence="1" key="1">
    <citation type="journal article" date="2021" name="New Phytol.">
        <title>Evolutionary innovations through gain and loss of genes in the ectomycorrhizal Boletales.</title>
        <authorList>
            <person name="Wu G."/>
            <person name="Miyauchi S."/>
            <person name="Morin E."/>
            <person name="Kuo A."/>
            <person name="Drula E."/>
            <person name="Varga T."/>
            <person name="Kohler A."/>
            <person name="Feng B."/>
            <person name="Cao Y."/>
            <person name="Lipzen A."/>
            <person name="Daum C."/>
            <person name="Hundley H."/>
            <person name="Pangilinan J."/>
            <person name="Johnson J."/>
            <person name="Barry K."/>
            <person name="LaButti K."/>
            <person name="Ng V."/>
            <person name="Ahrendt S."/>
            <person name="Min B."/>
            <person name="Choi I.G."/>
            <person name="Park H."/>
            <person name="Plett J.M."/>
            <person name="Magnuson J."/>
            <person name="Spatafora J.W."/>
            <person name="Nagy L.G."/>
            <person name="Henrissat B."/>
            <person name="Grigoriev I.V."/>
            <person name="Yang Z.L."/>
            <person name="Xu J."/>
            <person name="Martin F.M."/>
        </authorList>
    </citation>
    <scope>NUCLEOTIDE SEQUENCE</scope>
    <source>
        <strain evidence="1">ATCC 28755</strain>
    </source>
</reference>
<dbReference type="EMBL" id="MU268646">
    <property type="protein sequence ID" value="KAH7904017.1"/>
    <property type="molecule type" value="Genomic_DNA"/>
</dbReference>
<name>A0ACB7ZT19_9AGAM</name>
<accession>A0ACB7ZT19</accession>
<proteinExistence type="predicted"/>
<evidence type="ECO:0000313" key="2">
    <source>
        <dbReference type="Proteomes" id="UP000790377"/>
    </source>
</evidence>
<protein>
    <submittedName>
        <fullName evidence="1">Uncharacterized protein</fullName>
    </submittedName>
</protein>
<organism evidence="1 2">
    <name type="scientific">Hygrophoropsis aurantiaca</name>
    <dbReference type="NCBI Taxonomy" id="72124"/>
    <lineage>
        <taxon>Eukaryota</taxon>
        <taxon>Fungi</taxon>
        <taxon>Dikarya</taxon>
        <taxon>Basidiomycota</taxon>
        <taxon>Agaricomycotina</taxon>
        <taxon>Agaricomycetes</taxon>
        <taxon>Agaricomycetidae</taxon>
        <taxon>Boletales</taxon>
        <taxon>Coniophorineae</taxon>
        <taxon>Hygrophoropsidaceae</taxon>
        <taxon>Hygrophoropsis</taxon>
    </lineage>
</organism>
<gene>
    <name evidence="1" type="ORF">BJ138DRAFT_1019726</name>
</gene>